<dbReference type="PANTHER" id="PTHR23253:SF9">
    <property type="entry name" value="EUKARYOTIC TRANSLATION INITIATION FACTOR 4 GAMMA 2"/>
    <property type="match status" value="1"/>
</dbReference>
<dbReference type="PANTHER" id="PTHR23253">
    <property type="entry name" value="EUKARYOTIC TRANSLATION INITIATION FACTOR 4 GAMMA"/>
    <property type="match status" value="1"/>
</dbReference>
<evidence type="ECO:0000259" key="5">
    <source>
        <dbReference type="PROSITE" id="PS51363"/>
    </source>
</evidence>
<evidence type="ECO:0000256" key="4">
    <source>
        <dbReference type="ARBA" id="ARBA00022917"/>
    </source>
</evidence>
<dbReference type="PROSITE" id="PS51363">
    <property type="entry name" value="W2"/>
    <property type="match status" value="1"/>
</dbReference>
<feature type="domain" description="MI" evidence="6">
    <location>
        <begin position="28"/>
        <end position="152"/>
    </location>
</feature>
<dbReference type="Proteomes" id="UP001235939">
    <property type="component" value="Chromosome 19"/>
</dbReference>
<dbReference type="InterPro" id="IPR016024">
    <property type="entry name" value="ARM-type_fold"/>
</dbReference>
<feature type="domain" description="W2" evidence="5">
    <location>
        <begin position="206"/>
        <end position="376"/>
    </location>
</feature>
<comment type="similarity">
    <text evidence="1">Belongs to the eukaryotic initiation factor 4G family.</text>
</comment>
<dbReference type="InterPro" id="IPR003307">
    <property type="entry name" value="W2_domain"/>
</dbReference>
<dbReference type="SUPFAM" id="SSF48371">
    <property type="entry name" value="ARM repeat"/>
    <property type="match status" value="2"/>
</dbReference>
<dbReference type="EMBL" id="CP092881">
    <property type="protein sequence ID" value="UYV80632.1"/>
    <property type="molecule type" value="Genomic_DNA"/>
</dbReference>
<name>A0ABY6LJN3_9ARAC</name>
<gene>
    <name evidence="7" type="ORF">LAZ67_19001158</name>
</gene>
<keyword evidence="8" id="KW-1185">Reference proteome</keyword>
<organism evidence="7 8">
    <name type="scientific">Cordylochernes scorpioides</name>
    <dbReference type="NCBI Taxonomy" id="51811"/>
    <lineage>
        <taxon>Eukaryota</taxon>
        <taxon>Metazoa</taxon>
        <taxon>Ecdysozoa</taxon>
        <taxon>Arthropoda</taxon>
        <taxon>Chelicerata</taxon>
        <taxon>Arachnida</taxon>
        <taxon>Pseudoscorpiones</taxon>
        <taxon>Cheliferoidea</taxon>
        <taxon>Chernetidae</taxon>
        <taxon>Cordylochernes</taxon>
    </lineage>
</organism>
<evidence type="ECO:0000313" key="7">
    <source>
        <dbReference type="EMBL" id="UYV80632.1"/>
    </source>
</evidence>
<sequence>MKLFLVYPKYFCKQRLAFFRHIIRANNLEKRFILGKIEEGRPAMSWLEGVKKAIGRSLDELLLPSALHMFLVASLHKSENDREKVSQLLLLLRNRTLIPNTSAILEGFKGMLASVEGLEEEVPRVKSLAAGLMARAVGEQLCPLSQLMEPLEGGALYPLSLLCLQALHRAKGPTWLEDTCNQARLNLLPLLPEKDRSPEHLADILEERDLGFLSPLLRIQTDLWRQLQADPGPSVLYRWIKDHVDAKLHNTAGFINILLLSIDKRVCCSLLKYITMETTLAEGADTNTQPDKTALEREKEFLEKFKPVFQAFLNEHPDLQLVALYSLQVHCYNWGFPKDIAPEHILTCIRLTKQDLWERPLLIIKQLEEHELMEFV</sequence>
<evidence type="ECO:0000256" key="2">
    <source>
        <dbReference type="ARBA" id="ARBA00022540"/>
    </source>
</evidence>
<dbReference type="InterPro" id="IPR003891">
    <property type="entry name" value="Initiation_fac_eIF4g_MI"/>
</dbReference>
<keyword evidence="3" id="KW-0810">Translation regulation</keyword>
<evidence type="ECO:0000256" key="1">
    <source>
        <dbReference type="ARBA" id="ARBA00005775"/>
    </source>
</evidence>
<evidence type="ECO:0000313" key="8">
    <source>
        <dbReference type="Proteomes" id="UP001235939"/>
    </source>
</evidence>
<keyword evidence="2" id="KW-0396">Initiation factor</keyword>
<dbReference type="Gene3D" id="1.25.40.180">
    <property type="match status" value="2"/>
</dbReference>
<dbReference type="CDD" id="cd11559">
    <property type="entry name" value="W2_eIF4G1_like"/>
    <property type="match status" value="1"/>
</dbReference>
<reference evidence="7 8" key="1">
    <citation type="submission" date="2022-01" db="EMBL/GenBank/DDBJ databases">
        <title>A chromosomal length assembly of Cordylochernes scorpioides.</title>
        <authorList>
            <person name="Zeh D."/>
            <person name="Zeh J."/>
        </authorList>
    </citation>
    <scope>NUCLEOTIDE SEQUENCE [LARGE SCALE GENOMIC DNA]</scope>
    <source>
        <strain evidence="7">IN4F17</strain>
        <tissue evidence="7">Whole Body</tissue>
    </source>
</reference>
<keyword evidence="4" id="KW-0648">Protein biosynthesis</keyword>
<evidence type="ECO:0000256" key="3">
    <source>
        <dbReference type="ARBA" id="ARBA00022845"/>
    </source>
</evidence>
<evidence type="ECO:0000259" key="6">
    <source>
        <dbReference type="PROSITE" id="PS51366"/>
    </source>
</evidence>
<accession>A0ABY6LJN3</accession>
<protein>
    <submittedName>
        <fullName evidence="7">EIF4G2</fullName>
    </submittedName>
</protein>
<dbReference type="PROSITE" id="PS51366">
    <property type="entry name" value="MI"/>
    <property type="match status" value="1"/>
</dbReference>
<proteinExistence type="inferred from homology"/>